<keyword evidence="1" id="KW-0472">Membrane</keyword>
<keyword evidence="3" id="KW-1185">Reference proteome</keyword>
<dbReference type="Proteomes" id="UP000004893">
    <property type="component" value="Unassembled WGS sequence"/>
</dbReference>
<keyword evidence="1" id="KW-0812">Transmembrane</keyword>
<dbReference type="HOGENOM" id="CLU_141500_0_0_9"/>
<feature type="transmembrane region" description="Helical" evidence="1">
    <location>
        <begin position="51"/>
        <end position="69"/>
    </location>
</feature>
<feature type="transmembrane region" description="Helical" evidence="1">
    <location>
        <begin position="21"/>
        <end position="39"/>
    </location>
</feature>
<dbReference type="AlphaFoldDB" id="C0C654"/>
<evidence type="ECO:0000256" key="1">
    <source>
        <dbReference type="SAM" id="Phobius"/>
    </source>
</evidence>
<dbReference type="InterPro" id="IPR046664">
    <property type="entry name" value="DUF6773"/>
</dbReference>
<sequence length="148" mass="16750">MKKTVDERQELELMKIERAGFWVLFFALTADILLKVLFFQVPVQELIGEHIAFFAGCITIIAGCTKRGLWTYYSVPCLRDYLVHSLAATVIFTILFAAAMALRGVRHLAGITLAFAVFIFLLMFGVLAAMGEYTKRKQRKLDDTYGDD</sequence>
<comment type="caution">
    <text evidence="2">The sequence shown here is derived from an EMBL/GenBank/DDBJ whole genome shotgun (WGS) entry which is preliminary data.</text>
</comment>
<dbReference type="OrthoDB" id="1778311at2"/>
<organism evidence="2 3">
    <name type="scientific">[Clostridium] hylemonae DSM 15053</name>
    <dbReference type="NCBI Taxonomy" id="553973"/>
    <lineage>
        <taxon>Bacteria</taxon>
        <taxon>Bacillati</taxon>
        <taxon>Bacillota</taxon>
        <taxon>Clostridia</taxon>
        <taxon>Lachnospirales</taxon>
        <taxon>Lachnospiraceae</taxon>
    </lineage>
</organism>
<feature type="transmembrane region" description="Helical" evidence="1">
    <location>
        <begin position="81"/>
        <end position="102"/>
    </location>
</feature>
<keyword evidence="1" id="KW-1133">Transmembrane helix</keyword>
<feature type="transmembrane region" description="Helical" evidence="1">
    <location>
        <begin position="108"/>
        <end position="130"/>
    </location>
</feature>
<dbReference type="RefSeq" id="WP_006444937.1">
    <property type="nucleotide sequence ID" value="NZ_CP036524.1"/>
</dbReference>
<reference evidence="2" key="1">
    <citation type="submission" date="2009-02" db="EMBL/GenBank/DDBJ databases">
        <authorList>
            <person name="Fulton L."/>
            <person name="Clifton S."/>
            <person name="Fulton B."/>
            <person name="Xu J."/>
            <person name="Minx P."/>
            <person name="Pepin K.H."/>
            <person name="Johnson M."/>
            <person name="Bhonagiri V."/>
            <person name="Nash W.E."/>
            <person name="Mardis E.R."/>
            <person name="Wilson R.K."/>
        </authorList>
    </citation>
    <scope>NUCLEOTIDE SEQUENCE [LARGE SCALE GENOMIC DNA]</scope>
    <source>
        <strain evidence="2">DSM 15053</strain>
    </source>
</reference>
<dbReference type="EMBL" id="ABYI02000042">
    <property type="protein sequence ID" value="EEG72189.1"/>
    <property type="molecule type" value="Genomic_DNA"/>
</dbReference>
<dbReference type="STRING" id="553973.CLOHYLEM_07591"/>
<accession>C0C654</accession>
<proteinExistence type="predicted"/>
<gene>
    <name evidence="2" type="ORF">CLOHYLEM_07591</name>
</gene>
<evidence type="ECO:0000313" key="2">
    <source>
        <dbReference type="EMBL" id="EEG72189.1"/>
    </source>
</evidence>
<evidence type="ECO:0000313" key="3">
    <source>
        <dbReference type="Proteomes" id="UP000004893"/>
    </source>
</evidence>
<name>C0C654_9FIRM</name>
<reference evidence="2" key="2">
    <citation type="submission" date="2013-06" db="EMBL/GenBank/DDBJ databases">
        <title>Draft genome sequence of Clostridium hylemonae (DSM 15053).</title>
        <authorList>
            <person name="Sudarsanam P."/>
            <person name="Ley R."/>
            <person name="Guruge J."/>
            <person name="Turnbaugh P.J."/>
            <person name="Mahowald M."/>
            <person name="Liep D."/>
            <person name="Gordon J."/>
        </authorList>
    </citation>
    <scope>NUCLEOTIDE SEQUENCE</scope>
    <source>
        <strain evidence="2">DSM 15053</strain>
    </source>
</reference>
<dbReference type="eggNOG" id="ENOG5032V97">
    <property type="taxonomic scope" value="Bacteria"/>
</dbReference>
<protein>
    <submittedName>
        <fullName evidence="2">Uncharacterized protein</fullName>
    </submittedName>
</protein>
<dbReference type="Pfam" id="PF20563">
    <property type="entry name" value="DUF6773"/>
    <property type="match status" value="1"/>
</dbReference>